<evidence type="ECO:0000256" key="10">
    <source>
        <dbReference type="ARBA" id="ARBA00022842"/>
    </source>
</evidence>
<feature type="domain" description="GS beta-grasp" evidence="18">
    <location>
        <begin position="17"/>
        <end position="102"/>
    </location>
</feature>
<keyword evidence="6 17" id="KW-0436">Ligase</keyword>
<comment type="catalytic activity">
    <reaction evidence="11 17">
        <text>L-glutamate + NH4(+) + ATP = L-glutamine + ADP + phosphate + H(+)</text>
        <dbReference type="Rhea" id="RHEA:16169"/>
        <dbReference type="ChEBI" id="CHEBI:15378"/>
        <dbReference type="ChEBI" id="CHEBI:28938"/>
        <dbReference type="ChEBI" id="CHEBI:29985"/>
        <dbReference type="ChEBI" id="CHEBI:30616"/>
        <dbReference type="ChEBI" id="CHEBI:43474"/>
        <dbReference type="ChEBI" id="CHEBI:58359"/>
        <dbReference type="ChEBI" id="CHEBI:456216"/>
        <dbReference type="EC" id="6.3.1.2"/>
    </reaction>
</comment>
<evidence type="ECO:0000313" key="21">
    <source>
        <dbReference type="Proteomes" id="UP000469440"/>
    </source>
</evidence>
<dbReference type="InterPro" id="IPR008146">
    <property type="entry name" value="Gln_synth_cat_dom"/>
</dbReference>
<dbReference type="InterPro" id="IPR008147">
    <property type="entry name" value="Gln_synt_N"/>
</dbReference>
<feature type="binding site" evidence="14">
    <location>
        <position position="189"/>
    </location>
    <ligand>
        <name>Mg(2+)</name>
        <dbReference type="ChEBI" id="CHEBI:18420"/>
        <label>1</label>
    </ligand>
</feature>
<comment type="caution">
    <text evidence="20">The sequence shown here is derived from an EMBL/GenBank/DDBJ whole genome shotgun (WGS) entry which is preliminary data.</text>
</comment>
<evidence type="ECO:0000256" key="2">
    <source>
        <dbReference type="ARBA" id="ARBA00009897"/>
    </source>
</evidence>
<dbReference type="PROSITE" id="PS51986">
    <property type="entry name" value="GS_BETA_GRASP"/>
    <property type="match status" value="1"/>
</dbReference>
<dbReference type="EC" id="6.3.1.2" evidence="3 17"/>
<proteinExistence type="inferred from homology"/>
<dbReference type="PANTHER" id="PTHR43785:SF12">
    <property type="entry name" value="TYPE-1 GLUTAMINE SYNTHETASE 2"/>
    <property type="match status" value="1"/>
</dbReference>
<sequence>MTAHMEKNDMIRVLNENHTDFLSLQFTDIPGSFKNVTISADQIEKAFNNKCMFDGSSMEGFVRIQESDMYLHPDPDTFLIYPWNTQSGQAARLICEIALPDGTPYAGDPRHVLKRALKKAADQGFTFFVGTECEFYLFQTDELGHPTTETNDTAGYFDLGPLDQGENARRDICLNLEQMGYEIEASHHEAAFGQHEIDFKYAEALTAADRFVTFKMVVKSCANENGLYATFMPKPVYGRAGSGMHINLSLFRDGQNAFYDESSQNGLSHIALNFIAGLLLHIKSICAVTNPLVNSYKRIIPGGEEAPSLVGWSANRRGTLIRLPASRGKSTRIDLRNPDPTCNPYLSFALLLSAGMDGINRDLLPPPSIASGESFEKIQKNTDVLPADLGEAVQFMKSDPFVKEVLGDLVFHKYVEAKEEEWRQYSTSVTEWELRRYLNRL</sequence>
<evidence type="ECO:0000256" key="14">
    <source>
        <dbReference type="PIRSR" id="PIRSR604809-3"/>
    </source>
</evidence>
<feature type="binding site" evidence="12">
    <location>
        <position position="336"/>
    </location>
    <ligand>
        <name>L-glutamate</name>
        <dbReference type="ChEBI" id="CHEBI:29985"/>
    </ligand>
</feature>
<dbReference type="Pfam" id="PF03951">
    <property type="entry name" value="Gln-synt_N"/>
    <property type="match status" value="1"/>
</dbReference>
<keyword evidence="21" id="KW-1185">Reference proteome</keyword>
<dbReference type="Pfam" id="PF00120">
    <property type="entry name" value="Gln-synt_C"/>
    <property type="match status" value="1"/>
</dbReference>
<dbReference type="SMART" id="SM01230">
    <property type="entry name" value="Gln-synt_C"/>
    <property type="match status" value="1"/>
</dbReference>
<feature type="binding site" evidence="12">
    <location>
        <position position="298"/>
    </location>
    <ligand>
        <name>L-glutamate</name>
        <dbReference type="ChEBI" id="CHEBI:29985"/>
    </ligand>
</feature>
<dbReference type="RefSeq" id="WP_083210299.1">
    <property type="nucleotide sequence ID" value="NZ_VWXL01000077.1"/>
</dbReference>
<dbReference type="InterPro" id="IPR014746">
    <property type="entry name" value="Gln_synth/guanido_kin_cat_dom"/>
</dbReference>
<keyword evidence="9 13" id="KW-0067">ATP-binding</keyword>
<feature type="binding site" evidence="14">
    <location>
        <position position="245"/>
    </location>
    <ligand>
        <name>Mg(2+)</name>
        <dbReference type="ChEBI" id="CHEBI:18420"/>
        <label>1</label>
    </ligand>
</feature>
<evidence type="ECO:0000256" key="8">
    <source>
        <dbReference type="ARBA" id="ARBA00022741"/>
    </source>
</evidence>
<accession>A0A6N8I1V9</accession>
<evidence type="ECO:0000256" key="5">
    <source>
        <dbReference type="ARBA" id="ARBA00022490"/>
    </source>
</evidence>
<dbReference type="PROSITE" id="PS51987">
    <property type="entry name" value="GS_CATALYTIC"/>
    <property type="match status" value="1"/>
</dbReference>
<dbReference type="InterPro" id="IPR027303">
    <property type="entry name" value="Gln_synth_gly_rich_site"/>
</dbReference>
<feature type="binding site" evidence="13">
    <location>
        <begin position="199"/>
        <end position="201"/>
    </location>
    <ligand>
        <name>ATP</name>
        <dbReference type="ChEBI" id="CHEBI:30616"/>
    </ligand>
</feature>
<evidence type="ECO:0000256" key="12">
    <source>
        <dbReference type="PIRSR" id="PIRSR604809-1"/>
    </source>
</evidence>
<keyword evidence="5" id="KW-0963">Cytoplasm</keyword>
<feature type="binding site" evidence="14">
    <location>
        <position position="196"/>
    </location>
    <ligand>
        <name>Mg(2+)</name>
        <dbReference type="ChEBI" id="CHEBI:18420"/>
        <label>1</label>
    </ligand>
</feature>
<dbReference type="EMBL" id="VWXL01000077">
    <property type="protein sequence ID" value="MVB11949.1"/>
    <property type="molecule type" value="Genomic_DNA"/>
</dbReference>
<dbReference type="Proteomes" id="UP000469440">
    <property type="component" value="Unassembled WGS sequence"/>
</dbReference>
<feature type="binding site" evidence="12">
    <location>
        <position position="317"/>
    </location>
    <ligand>
        <name>L-glutamate</name>
        <dbReference type="ChEBI" id="CHEBI:29985"/>
    </ligand>
</feature>
<evidence type="ECO:0000256" key="4">
    <source>
        <dbReference type="ARBA" id="ARBA00021364"/>
    </source>
</evidence>
<evidence type="ECO:0000256" key="1">
    <source>
        <dbReference type="ARBA" id="ARBA00004496"/>
    </source>
</evidence>
<dbReference type="InterPro" id="IPR036651">
    <property type="entry name" value="Gln_synt_N_sf"/>
</dbReference>
<evidence type="ECO:0000256" key="9">
    <source>
        <dbReference type="ARBA" id="ARBA00022840"/>
    </source>
</evidence>
<evidence type="ECO:0000256" key="17">
    <source>
        <dbReference type="RuleBase" id="RU004356"/>
    </source>
</evidence>
<dbReference type="SUPFAM" id="SSF55931">
    <property type="entry name" value="Glutamine synthetase/guanido kinase"/>
    <property type="match status" value="1"/>
</dbReference>
<dbReference type="InterPro" id="IPR004809">
    <property type="entry name" value="Gln_synth_I"/>
</dbReference>
<dbReference type="Gene3D" id="3.10.20.70">
    <property type="entry name" value="Glutamine synthetase, N-terminal domain"/>
    <property type="match status" value="1"/>
</dbReference>
<comment type="subcellular location">
    <subcellularLocation>
        <location evidence="1">Cytoplasm</location>
    </subcellularLocation>
</comment>
<evidence type="ECO:0000256" key="16">
    <source>
        <dbReference type="RuleBase" id="RU000384"/>
    </source>
</evidence>
<feature type="binding site" evidence="14">
    <location>
        <position position="134"/>
    </location>
    <ligand>
        <name>Mg(2+)</name>
        <dbReference type="ChEBI" id="CHEBI:18420"/>
        <label>1</label>
    </ligand>
</feature>
<gene>
    <name evidence="20" type="primary">glnA_3</name>
    <name evidence="20" type="ORF">CAFE_26780</name>
</gene>
<keyword evidence="7 14" id="KW-0479">Metal-binding</keyword>
<feature type="binding site" evidence="12">
    <location>
        <position position="305"/>
    </location>
    <ligand>
        <name>L-glutamate</name>
        <dbReference type="ChEBI" id="CHEBI:29985"/>
    </ligand>
</feature>
<protein>
    <recommendedName>
        <fullName evidence="4 17">Glutamine synthetase</fullName>
        <ecNumber evidence="3 17">6.3.1.2</ecNumber>
    </recommendedName>
</protein>
<dbReference type="Gene3D" id="3.30.590.10">
    <property type="entry name" value="Glutamine synthetase/guanido kinase, catalytic domain"/>
    <property type="match status" value="1"/>
</dbReference>
<feature type="domain" description="GS catalytic" evidence="19">
    <location>
        <begin position="109"/>
        <end position="441"/>
    </location>
</feature>
<evidence type="ECO:0000259" key="19">
    <source>
        <dbReference type="PROSITE" id="PS51987"/>
    </source>
</evidence>
<feature type="binding site" evidence="14">
    <location>
        <position position="132"/>
    </location>
    <ligand>
        <name>Mg(2+)</name>
        <dbReference type="ChEBI" id="CHEBI:18420"/>
        <label>1</label>
    </ligand>
</feature>
<evidence type="ECO:0000259" key="18">
    <source>
        <dbReference type="PROSITE" id="PS51986"/>
    </source>
</evidence>
<organism evidence="20 21">
    <name type="scientific">Caproicibacter fermentans</name>
    <dbReference type="NCBI Taxonomy" id="2576756"/>
    <lineage>
        <taxon>Bacteria</taxon>
        <taxon>Bacillati</taxon>
        <taxon>Bacillota</taxon>
        <taxon>Clostridia</taxon>
        <taxon>Eubacteriales</taxon>
        <taxon>Acutalibacteraceae</taxon>
        <taxon>Caproicibacter</taxon>
    </lineage>
</organism>
<evidence type="ECO:0000256" key="7">
    <source>
        <dbReference type="ARBA" id="ARBA00022723"/>
    </source>
</evidence>
<evidence type="ECO:0000256" key="3">
    <source>
        <dbReference type="ARBA" id="ARBA00012937"/>
    </source>
</evidence>
<dbReference type="GO" id="GO:0005524">
    <property type="term" value="F:ATP binding"/>
    <property type="evidence" value="ECO:0007669"/>
    <property type="project" value="UniProtKB-KW"/>
</dbReference>
<dbReference type="AlphaFoldDB" id="A0A6N8I1V9"/>
<dbReference type="GO" id="GO:0046872">
    <property type="term" value="F:metal ion binding"/>
    <property type="evidence" value="ECO:0007669"/>
    <property type="project" value="UniProtKB-KW"/>
</dbReference>
<evidence type="ECO:0000256" key="15">
    <source>
        <dbReference type="PROSITE-ProRule" id="PRU01330"/>
    </source>
</evidence>
<feature type="binding site" evidence="13">
    <location>
        <position position="317"/>
    </location>
    <ligand>
        <name>ATP</name>
        <dbReference type="ChEBI" id="CHEBI:30616"/>
    </ligand>
</feature>
<dbReference type="GO" id="GO:0005737">
    <property type="term" value="C:cytoplasm"/>
    <property type="evidence" value="ECO:0007669"/>
    <property type="project" value="UniProtKB-SubCell"/>
</dbReference>
<name>A0A6N8I1V9_9FIRM</name>
<dbReference type="NCBIfam" id="TIGR00653">
    <property type="entry name" value="GlnA"/>
    <property type="match status" value="1"/>
</dbReference>
<reference evidence="20 21" key="1">
    <citation type="submission" date="2019-09" db="EMBL/GenBank/DDBJ databases">
        <title>Genome sequence of Clostridium sp. EA1.</title>
        <authorList>
            <person name="Poehlein A."/>
            <person name="Bengelsdorf F.R."/>
            <person name="Daniel R."/>
        </authorList>
    </citation>
    <scope>NUCLEOTIDE SEQUENCE [LARGE SCALE GENOMIC DNA]</scope>
    <source>
        <strain evidence="20 21">EA1</strain>
    </source>
</reference>
<keyword evidence="8 13" id="KW-0547">Nucleotide-binding</keyword>
<evidence type="ECO:0000256" key="13">
    <source>
        <dbReference type="PIRSR" id="PIRSR604809-2"/>
    </source>
</evidence>
<feature type="binding site" evidence="13">
    <location>
        <position position="329"/>
    </location>
    <ligand>
        <name>ATP</name>
        <dbReference type="ChEBI" id="CHEBI:30616"/>
    </ligand>
</feature>
<keyword evidence="10 14" id="KW-0460">Magnesium</keyword>
<comment type="similarity">
    <text evidence="2 15 16">Belongs to the glutamine synthetase family.</text>
</comment>
<feature type="binding site" evidence="13">
    <location>
        <position position="184"/>
    </location>
    <ligand>
        <name>ATP</name>
        <dbReference type="ChEBI" id="CHEBI:30616"/>
    </ligand>
</feature>
<evidence type="ECO:0000256" key="11">
    <source>
        <dbReference type="ARBA" id="ARBA00049436"/>
    </source>
</evidence>
<dbReference type="SUPFAM" id="SSF54368">
    <property type="entry name" value="Glutamine synthetase, N-terminal domain"/>
    <property type="match status" value="1"/>
</dbReference>
<evidence type="ECO:0000313" key="20">
    <source>
        <dbReference type="EMBL" id="MVB11949.1"/>
    </source>
</evidence>
<evidence type="ECO:0000256" key="6">
    <source>
        <dbReference type="ARBA" id="ARBA00022598"/>
    </source>
</evidence>
<dbReference type="GO" id="GO:0006542">
    <property type="term" value="P:glutamine biosynthetic process"/>
    <property type="evidence" value="ECO:0007669"/>
    <property type="project" value="InterPro"/>
</dbReference>
<comment type="cofactor">
    <cofactor evidence="14">
        <name>Mg(2+)</name>
        <dbReference type="ChEBI" id="CHEBI:18420"/>
    </cofactor>
    <text evidence="14">Binds 2 Mg(2+) ions per subunit.</text>
</comment>
<dbReference type="InterPro" id="IPR027302">
    <property type="entry name" value="Gln_synth_N_conserv_site"/>
</dbReference>
<dbReference type="PANTHER" id="PTHR43785">
    <property type="entry name" value="GAMMA-GLUTAMYLPUTRESCINE SYNTHETASE"/>
    <property type="match status" value="1"/>
</dbReference>
<dbReference type="PROSITE" id="PS00181">
    <property type="entry name" value="GLNA_ATP"/>
    <property type="match status" value="1"/>
</dbReference>
<dbReference type="GO" id="GO:0004356">
    <property type="term" value="F:glutamine synthetase activity"/>
    <property type="evidence" value="ECO:0007669"/>
    <property type="project" value="UniProtKB-EC"/>
</dbReference>
<dbReference type="PROSITE" id="PS00180">
    <property type="entry name" value="GLNA_1"/>
    <property type="match status" value="1"/>
</dbReference>